<comment type="similarity">
    <text evidence="2 8">Belongs to the MreD family.</text>
</comment>
<comment type="subcellular location">
    <subcellularLocation>
        <location evidence="8">Cell inner membrane</location>
    </subcellularLocation>
    <subcellularLocation>
        <location evidence="1">Cell membrane</location>
        <topology evidence="1">Multi-pass membrane protein</topology>
    </subcellularLocation>
</comment>
<evidence type="ECO:0000256" key="7">
    <source>
        <dbReference type="ARBA" id="ARBA00023136"/>
    </source>
</evidence>
<feature type="transmembrane region" description="Helical" evidence="9">
    <location>
        <begin position="103"/>
        <end position="124"/>
    </location>
</feature>
<reference evidence="11" key="1">
    <citation type="submission" date="2017-02" db="EMBL/GenBank/DDBJ databases">
        <authorList>
            <person name="Varghese N."/>
            <person name="Submissions S."/>
        </authorList>
    </citation>
    <scope>NUCLEOTIDE SEQUENCE [LARGE SCALE GENOMIC DNA]</scope>
    <source>
        <strain evidence="11">DSM 3072</strain>
    </source>
</reference>
<dbReference type="Pfam" id="PF04093">
    <property type="entry name" value="MreD"/>
    <property type="match status" value="1"/>
</dbReference>
<dbReference type="PIRSF" id="PIRSF018472">
    <property type="entry name" value="MreD_proteobac"/>
    <property type="match status" value="1"/>
</dbReference>
<evidence type="ECO:0000256" key="2">
    <source>
        <dbReference type="ARBA" id="ARBA00007776"/>
    </source>
</evidence>
<dbReference type="EMBL" id="FUXX01000007">
    <property type="protein sequence ID" value="SKA59390.1"/>
    <property type="molecule type" value="Genomic_DNA"/>
</dbReference>
<keyword evidence="7 8" id="KW-0472">Membrane</keyword>
<evidence type="ECO:0000313" key="10">
    <source>
        <dbReference type="EMBL" id="SKA59390.1"/>
    </source>
</evidence>
<dbReference type="PANTHER" id="PTHR37484">
    <property type="entry name" value="ROD SHAPE-DETERMINING PROTEIN MRED"/>
    <property type="match status" value="1"/>
</dbReference>
<dbReference type="RefSeq" id="WP_031490890.1">
    <property type="nucleotide sequence ID" value="NZ_FUXX01000007.1"/>
</dbReference>
<keyword evidence="4 9" id="KW-0812">Transmembrane</keyword>
<dbReference type="STRING" id="83771.SAMN02910357_01393"/>
<dbReference type="GO" id="GO:0005886">
    <property type="term" value="C:plasma membrane"/>
    <property type="evidence" value="ECO:0007669"/>
    <property type="project" value="UniProtKB-SubCell"/>
</dbReference>
<feature type="transmembrane region" description="Helical" evidence="9">
    <location>
        <begin position="145"/>
        <end position="164"/>
    </location>
</feature>
<keyword evidence="5 8" id="KW-0133">Cell shape</keyword>
<evidence type="ECO:0000256" key="4">
    <source>
        <dbReference type="ARBA" id="ARBA00022692"/>
    </source>
</evidence>
<sequence>MISGKDSGNSFLLLLVPMLFIGLILQIIHLPEVISLNRPDFLTLIILFFAIYSNFSLKIETSWLVGIFLDLATGAPLGINALIISAQIYLITTQFKNFYKYKIWQQVIIVGIINFLVTILCYWVEHIIGRSYYEINFLIPSISTAVFWPIVYSICLILCSTFSVSSDDKEKLD</sequence>
<dbReference type="GO" id="GO:0008360">
    <property type="term" value="P:regulation of cell shape"/>
    <property type="evidence" value="ECO:0007669"/>
    <property type="project" value="UniProtKB-UniRule"/>
</dbReference>
<dbReference type="NCBIfam" id="TIGR03426">
    <property type="entry name" value="shape_MreD"/>
    <property type="match status" value="1"/>
</dbReference>
<keyword evidence="8" id="KW-0997">Cell inner membrane</keyword>
<organism evidence="10 11">
    <name type="scientific">Succinivibrio dextrinosolvens DSM 3072</name>
    <dbReference type="NCBI Taxonomy" id="1123324"/>
    <lineage>
        <taxon>Bacteria</taxon>
        <taxon>Pseudomonadati</taxon>
        <taxon>Pseudomonadota</taxon>
        <taxon>Gammaproteobacteria</taxon>
        <taxon>Aeromonadales</taxon>
        <taxon>Succinivibrionaceae</taxon>
        <taxon>Succinivibrio</taxon>
    </lineage>
</organism>
<dbReference type="InterPro" id="IPR026034">
    <property type="entry name" value="MreD_proteobac"/>
</dbReference>
<evidence type="ECO:0000256" key="5">
    <source>
        <dbReference type="ARBA" id="ARBA00022960"/>
    </source>
</evidence>
<evidence type="ECO:0000256" key="1">
    <source>
        <dbReference type="ARBA" id="ARBA00004651"/>
    </source>
</evidence>
<evidence type="ECO:0000313" key="11">
    <source>
        <dbReference type="Proteomes" id="UP000242432"/>
    </source>
</evidence>
<gene>
    <name evidence="10" type="ORF">SAMN02745213_00678</name>
</gene>
<evidence type="ECO:0000256" key="6">
    <source>
        <dbReference type="ARBA" id="ARBA00022989"/>
    </source>
</evidence>
<proteinExistence type="inferred from homology"/>
<protein>
    <recommendedName>
        <fullName evidence="8">Rod shape-determining protein MreD</fullName>
    </recommendedName>
</protein>
<evidence type="ECO:0000256" key="9">
    <source>
        <dbReference type="SAM" id="Phobius"/>
    </source>
</evidence>
<evidence type="ECO:0000256" key="8">
    <source>
        <dbReference type="PIRNR" id="PIRNR018472"/>
    </source>
</evidence>
<dbReference type="AlphaFoldDB" id="A0A1T4V345"/>
<feature type="transmembrane region" description="Helical" evidence="9">
    <location>
        <begin position="12"/>
        <end position="29"/>
    </location>
</feature>
<dbReference type="Proteomes" id="UP000242432">
    <property type="component" value="Unassembled WGS sequence"/>
</dbReference>
<keyword evidence="11" id="KW-1185">Reference proteome</keyword>
<comment type="function">
    <text evidence="8">Involved in formation of the rod shape of the cell. May also contribute to regulation of formation of penicillin-binding proteins.</text>
</comment>
<evidence type="ECO:0000256" key="3">
    <source>
        <dbReference type="ARBA" id="ARBA00022475"/>
    </source>
</evidence>
<accession>A0A1T4V345</accession>
<dbReference type="InterPro" id="IPR007227">
    <property type="entry name" value="Cell_shape_determining_MreD"/>
</dbReference>
<keyword evidence="6 9" id="KW-1133">Transmembrane helix</keyword>
<feature type="transmembrane region" description="Helical" evidence="9">
    <location>
        <begin position="64"/>
        <end position="91"/>
    </location>
</feature>
<keyword evidence="3 8" id="KW-1003">Cell membrane</keyword>
<name>A0A1T4V345_9GAMM</name>
<dbReference type="PANTHER" id="PTHR37484:SF1">
    <property type="entry name" value="ROD SHAPE-DETERMINING PROTEIN MRED"/>
    <property type="match status" value="1"/>
</dbReference>